<feature type="binding site" evidence="13">
    <location>
        <begin position="133"/>
        <end position="136"/>
    </location>
    <ligand>
        <name>NAD(+)</name>
        <dbReference type="ChEBI" id="CHEBI:57540"/>
    </ligand>
</feature>
<keyword evidence="3 13" id="KW-0028">Amino-acid biosynthesis</keyword>
<keyword evidence="17" id="KW-1185">Reference proteome</keyword>
<evidence type="ECO:0000256" key="11">
    <source>
        <dbReference type="ARBA" id="ARBA00049080"/>
    </source>
</evidence>
<evidence type="ECO:0000256" key="5">
    <source>
        <dbReference type="ARBA" id="ARBA00022915"/>
    </source>
</evidence>
<evidence type="ECO:0000313" key="17">
    <source>
        <dbReference type="Proteomes" id="UP000306441"/>
    </source>
</evidence>
<dbReference type="RefSeq" id="WP_136354360.1">
    <property type="nucleotide sequence ID" value="NZ_SSNY01000002.1"/>
</dbReference>
<dbReference type="SUPFAM" id="SSF55347">
    <property type="entry name" value="Glyceraldehyde-3-phosphate dehydrogenase-like, C-terminal domain"/>
    <property type="match status" value="1"/>
</dbReference>
<keyword evidence="4 13" id="KW-0521">NADP</keyword>
<comment type="caution">
    <text evidence="16">The sequence shown here is derived from an EMBL/GenBank/DDBJ whole genome shotgun (WGS) entry which is preliminary data.</text>
</comment>
<evidence type="ECO:0000256" key="1">
    <source>
        <dbReference type="ARBA" id="ARBA00006642"/>
    </source>
</evidence>
<dbReference type="InterPro" id="IPR022663">
    <property type="entry name" value="DapB_C"/>
</dbReference>
<evidence type="ECO:0000256" key="12">
    <source>
        <dbReference type="ARBA" id="ARBA00049396"/>
    </source>
</evidence>
<dbReference type="CDD" id="cd02274">
    <property type="entry name" value="DHDPR_N"/>
    <property type="match status" value="1"/>
</dbReference>
<evidence type="ECO:0000256" key="13">
    <source>
        <dbReference type="HAMAP-Rule" id="MF_00102"/>
    </source>
</evidence>
<evidence type="ECO:0000256" key="7">
    <source>
        <dbReference type="ARBA" id="ARBA00023027"/>
    </source>
</evidence>
<sequence length="279" mass="28453">MSAQEATPQATDMGLVVVGAGGRMGQTLIRTIAAIPGARLAAAIERTGSPALGRDAGELAGIGANGIVIGDDPLPAFAKADGVLDFTQPAASVEFAGYAAQARIVHVVGTTGCTPQDDAAIAAAARHATIVKSGNMSLGVNLLAVLVEQAARALAPEDFDIEVLEMHHRHKVDAPSGTALLLGEAAAEGRAIALAENSERGRDGLTGARRTGAIGFASLRGGSVVGEHTVFLSGQGERIALTHQAEDRAIFARGAVKAALWARSRKPGLYSMRDVLGLS</sequence>
<comment type="subunit">
    <text evidence="13">Homotetramer.</text>
</comment>
<dbReference type="InterPro" id="IPR000846">
    <property type="entry name" value="DapB_N"/>
</dbReference>
<keyword evidence="6 13" id="KW-0560">Oxidoreductase</keyword>
<feature type="binding site" evidence="13">
    <location>
        <position position="46"/>
    </location>
    <ligand>
        <name>NADP(+)</name>
        <dbReference type="ChEBI" id="CHEBI:58349"/>
    </ligand>
</feature>
<evidence type="ECO:0000256" key="6">
    <source>
        <dbReference type="ARBA" id="ARBA00023002"/>
    </source>
</evidence>
<dbReference type="HAMAP" id="MF_00102">
    <property type="entry name" value="DapB"/>
    <property type="match status" value="1"/>
</dbReference>
<feature type="domain" description="Dihydrodipicolinate reductase C-terminal" evidence="15">
    <location>
        <begin position="139"/>
        <end position="276"/>
    </location>
</feature>
<keyword evidence="2 13" id="KW-0963">Cytoplasm</keyword>
<dbReference type="PIRSF" id="PIRSF000161">
    <property type="entry name" value="DHPR"/>
    <property type="match status" value="1"/>
</dbReference>
<dbReference type="EMBL" id="SSNY01000002">
    <property type="protein sequence ID" value="THF58865.1"/>
    <property type="molecule type" value="Genomic_DNA"/>
</dbReference>
<name>A0ABY2QD66_9HYPH</name>
<reference evidence="16 17" key="1">
    <citation type="submission" date="2019-04" db="EMBL/GenBank/DDBJ databases">
        <title>Mesorhizobium composti sp. nov., isolated from compost.</title>
        <authorList>
            <person name="Lin S.-Y."/>
            <person name="Hameed A."/>
            <person name="Hsieh Y.-T."/>
            <person name="Young C.-C."/>
        </authorList>
    </citation>
    <scope>NUCLEOTIDE SEQUENCE [LARGE SCALE GENOMIC DNA]</scope>
    <source>
        <strain evidence="16 17">CC-YTH430</strain>
    </source>
</reference>
<dbReference type="PANTHER" id="PTHR20836:SF0">
    <property type="entry name" value="4-HYDROXY-TETRAHYDRODIPICOLINATE REDUCTASE 1, CHLOROPLASTIC-RELATED"/>
    <property type="match status" value="1"/>
</dbReference>
<dbReference type="Pfam" id="PF05173">
    <property type="entry name" value="DapB_C"/>
    <property type="match status" value="1"/>
</dbReference>
<dbReference type="InterPro" id="IPR036291">
    <property type="entry name" value="NAD(P)-bd_dom_sf"/>
</dbReference>
<dbReference type="InterPro" id="IPR022664">
    <property type="entry name" value="DapB_N_CS"/>
</dbReference>
<dbReference type="SUPFAM" id="SSF51735">
    <property type="entry name" value="NAD(P)-binding Rossmann-fold domains"/>
    <property type="match status" value="1"/>
</dbReference>
<evidence type="ECO:0000256" key="9">
    <source>
        <dbReference type="ARBA" id="ARBA00037922"/>
    </source>
</evidence>
<evidence type="ECO:0000256" key="2">
    <source>
        <dbReference type="ARBA" id="ARBA00022490"/>
    </source>
</evidence>
<evidence type="ECO:0000256" key="3">
    <source>
        <dbReference type="ARBA" id="ARBA00022605"/>
    </source>
</evidence>
<comment type="function">
    <text evidence="13">Catalyzes the conversion of 4-hydroxy-tetrahydrodipicolinate (HTPA) to tetrahydrodipicolinate.</text>
</comment>
<dbReference type="Gene3D" id="3.30.360.10">
    <property type="entry name" value="Dihydrodipicolinate Reductase, domain 2"/>
    <property type="match status" value="1"/>
</dbReference>
<evidence type="ECO:0000256" key="8">
    <source>
        <dbReference type="ARBA" id="ARBA00023154"/>
    </source>
</evidence>
<dbReference type="EC" id="1.17.1.8" evidence="10 13"/>
<dbReference type="Gene3D" id="3.40.50.720">
    <property type="entry name" value="NAD(P)-binding Rossmann-like Domain"/>
    <property type="match status" value="1"/>
</dbReference>
<proteinExistence type="inferred from homology"/>
<evidence type="ECO:0000256" key="4">
    <source>
        <dbReference type="ARBA" id="ARBA00022857"/>
    </source>
</evidence>
<comment type="catalytic activity">
    <reaction evidence="11 13">
        <text>(S)-2,3,4,5-tetrahydrodipicolinate + NADP(+) + H2O = (2S,4S)-4-hydroxy-2,3,4,5-tetrahydrodipicolinate + NADPH + H(+)</text>
        <dbReference type="Rhea" id="RHEA:35331"/>
        <dbReference type="ChEBI" id="CHEBI:15377"/>
        <dbReference type="ChEBI" id="CHEBI:15378"/>
        <dbReference type="ChEBI" id="CHEBI:16845"/>
        <dbReference type="ChEBI" id="CHEBI:57783"/>
        <dbReference type="ChEBI" id="CHEBI:58349"/>
        <dbReference type="ChEBI" id="CHEBI:67139"/>
        <dbReference type="EC" id="1.17.1.8"/>
    </reaction>
</comment>
<dbReference type="Proteomes" id="UP000306441">
    <property type="component" value="Unassembled WGS sequence"/>
</dbReference>
<feature type="active site" description="Proton donor" evidence="13">
    <location>
        <position position="171"/>
    </location>
</feature>
<keyword evidence="5 13" id="KW-0220">Diaminopimelate biosynthesis</keyword>
<feature type="binding site" evidence="13">
    <location>
        <begin position="19"/>
        <end position="24"/>
    </location>
    <ligand>
        <name>NAD(+)</name>
        <dbReference type="ChEBI" id="CHEBI:57540"/>
    </ligand>
</feature>
<comment type="similarity">
    <text evidence="1 13">Belongs to the DapB family.</text>
</comment>
<comment type="catalytic activity">
    <reaction evidence="12 13">
        <text>(S)-2,3,4,5-tetrahydrodipicolinate + NAD(+) + H2O = (2S,4S)-4-hydroxy-2,3,4,5-tetrahydrodipicolinate + NADH + H(+)</text>
        <dbReference type="Rhea" id="RHEA:35323"/>
        <dbReference type="ChEBI" id="CHEBI:15377"/>
        <dbReference type="ChEBI" id="CHEBI:15378"/>
        <dbReference type="ChEBI" id="CHEBI:16845"/>
        <dbReference type="ChEBI" id="CHEBI:57540"/>
        <dbReference type="ChEBI" id="CHEBI:57945"/>
        <dbReference type="ChEBI" id="CHEBI:67139"/>
        <dbReference type="EC" id="1.17.1.8"/>
    </reaction>
</comment>
<dbReference type="PANTHER" id="PTHR20836">
    <property type="entry name" value="DIHYDRODIPICOLINATE REDUCTASE"/>
    <property type="match status" value="1"/>
</dbReference>
<protein>
    <recommendedName>
        <fullName evidence="10 13">4-hydroxy-tetrahydrodipicolinate reductase</fullName>
        <shortName evidence="13">HTPA reductase</shortName>
        <ecNumber evidence="10 13">1.17.1.8</ecNumber>
    </recommendedName>
</protein>
<evidence type="ECO:0000259" key="14">
    <source>
        <dbReference type="Pfam" id="PF01113"/>
    </source>
</evidence>
<organism evidence="16 17">
    <name type="scientific">Ollibium composti</name>
    <dbReference type="NCBI Taxonomy" id="2675109"/>
    <lineage>
        <taxon>Bacteria</taxon>
        <taxon>Pseudomonadati</taxon>
        <taxon>Pseudomonadota</taxon>
        <taxon>Alphaproteobacteria</taxon>
        <taxon>Hyphomicrobiales</taxon>
        <taxon>Phyllobacteriaceae</taxon>
        <taxon>Ollibium</taxon>
    </lineage>
</organism>
<evidence type="ECO:0000256" key="10">
    <source>
        <dbReference type="ARBA" id="ARBA00038983"/>
    </source>
</evidence>
<feature type="domain" description="Dihydrodipicolinate reductase N-terminal" evidence="14">
    <location>
        <begin position="14"/>
        <end position="136"/>
    </location>
</feature>
<keyword evidence="8 13" id="KW-0457">Lysine biosynthesis</keyword>
<accession>A0ABY2QD66</accession>
<dbReference type="Pfam" id="PF01113">
    <property type="entry name" value="DapB_N"/>
    <property type="match status" value="1"/>
</dbReference>
<keyword evidence="7 13" id="KW-0520">NAD</keyword>
<dbReference type="PROSITE" id="PS01298">
    <property type="entry name" value="DAPB"/>
    <property type="match status" value="1"/>
</dbReference>
<feature type="binding site" evidence="13">
    <location>
        <position position="168"/>
    </location>
    <ligand>
        <name>(S)-2,3,4,5-tetrahydrodipicolinate</name>
        <dbReference type="ChEBI" id="CHEBI:16845"/>
    </ligand>
</feature>
<dbReference type="GO" id="GO:0008839">
    <property type="term" value="F:4-hydroxy-tetrahydrodipicolinate reductase"/>
    <property type="evidence" value="ECO:0007669"/>
    <property type="project" value="UniProtKB-EC"/>
</dbReference>
<comment type="caution">
    <text evidence="13">Was originally thought to be a dihydrodipicolinate reductase (DHDPR), catalyzing the conversion of dihydrodipicolinate to tetrahydrodipicolinate. However, it was shown in E.coli that the substrate of the enzymatic reaction is not dihydrodipicolinate (DHDP) but in fact (2S,4S)-4-hydroxy-2,3,4,5-tetrahydrodipicolinic acid (HTPA), the product released by the DapA-catalyzed reaction.</text>
</comment>
<dbReference type="NCBIfam" id="TIGR00036">
    <property type="entry name" value="dapB"/>
    <property type="match status" value="1"/>
</dbReference>
<comment type="subcellular location">
    <subcellularLocation>
        <location evidence="13">Cytoplasm</location>
    </subcellularLocation>
</comment>
<feature type="binding site" evidence="13">
    <location>
        <position position="45"/>
    </location>
    <ligand>
        <name>NAD(+)</name>
        <dbReference type="ChEBI" id="CHEBI:57540"/>
    </ligand>
</feature>
<evidence type="ECO:0000259" key="15">
    <source>
        <dbReference type="Pfam" id="PF05173"/>
    </source>
</evidence>
<feature type="active site" description="Proton donor/acceptor" evidence="13">
    <location>
        <position position="167"/>
    </location>
</feature>
<gene>
    <name evidence="13" type="primary">dapB</name>
    <name evidence="16" type="ORF">E6C48_04215</name>
</gene>
<feature type="binding site" evidence="13">
    <location>
        <begin position="109"/>
        <end position="111"/>
    </location>
    <ligand>
        <name>NAD(+)</name>
        <dbReference type="ChEBI" id="CHEBI:57540"/>
    </ligand>
</feature>
<feature type="binding site" evidence="13">
    <location>
        <begin position="177"/>
        <end position="178"/>
    </location>
    <ligand>
        <name>(S)-2,3,4,5-tetrahydrodipicolinate</name>
        <dbReference type="ChEBI" id="CHEBI:16845"/>
    </ligand>
</feature>
<dbReference type="InterPro" id="IPR023940">
    <property type="entry name" value="DHDPR_bac"/>
</dbReference>
<comment type="pathway">
    <text evidence="9 13">Amino-acid biosynthesis; L-lysine biosynthesis via DAP pathway; (S)-tetrahydrodipicolinate from L-aspartate: step 4/4.</text>
</comment>
<evidence type="ECO:0000313" key="16">
    <source>
        <dbReference type="EMBL" id="THF58865.1"/>
    </source>
</evidence>